<feature type="compositionally biased region" description="Polar residues" evidence="1">
    <location>
        <begin position="109"/>
        <end position="126"/>
    </location>
</feature>
<evidence type="ECO:0000313" key="3">
    <source>
        <dbReference type="Proteomes" id="UP001194580"/>
    </source>
</evidence>
<dbReference type="EMBL" id="JAAAIL010003904">
    <property type="protein sequence ID" value="KAG0248888.1"/>
    <property type="molecule type" value="Genomic_DNA"/>
</dbReference>
<organism evidence="2 3">
    <name type="scientific">Linnemannia exigua</name>
    <dbReference type="NCBI Taxonomy" id="604196"/>
    <lineage>
        <taxon>Eukaryota</taxon>
        <taxon>Fungi</taxon>
        <taxon>Fungi incertae sedis</taxon>
        <taxon>Mucoromycota</taxon>
        <taxon>Mortierellomycotina</taxon>
        <taxon>Mortierellomycetes</taxon>
        <taxon>Mortierellales</taxon>
        <taxon>Mortierellaceae</taxon>
        <taxon>Linnemannia</taxon>
    </lineage>
</organism>
<name>A0AAD4GZA3_9FUNG</name>
<dbReference type="Proteomes" id="UP001194580">
    <property type="component" value="Unassembled WGS sequence"/>
</dbReference>
<reference evidence="2" key="1">
    <citation type="journal article" date="2020" name="Fungal Divers.">
        <title>Resolving the Mortierellaceae phylogeny through synthesis of multi-gene phylogenetics and phylogenomics.</title>
        <authorList>
            <person name="Vandepol N."/>
            <person name="Liber J."/>
            <person name="Desiro A."/>
            <person name="Na H."/>
            <person name="Kennedy M."/>
            <person name="Barry K."/>
            <person name="Grigoriev I.V."/>
            <person name="Miller A.N."/>
            <person name="O'Donnell K."/>
            <person name="Stajich J.E."/>
            <person name="Bonito G."/>
        </authorList>
    </citation>
    <scope>NUCLEOTIDE SEQUENCE</scope>
    <source>
        <strain evidence="2">NRRL 28262</strain>
    </source>
</reference>
<proteinExistence type="predicted"/>
<feature type="region of interest" description="Disordered" evidence="1">
    <location>
        <begin position="88"/>
        <end position="179"/>
    </location>
</feature>
<gene>
    <name evidence="2" type="ORF">BGZ95_007816</name>
</gene>
<evidence type="ECO:0000256" key="1">
    <source>
        <dbReference type="SAM" id="MobiDB-lite"/>
    </source>
</evidence>
<evidence type="ECO:0000313" key="2">
    <source>
        <dbReference type="EMBL" id="KAG0248888.1"/>
    </source>
</evidence>
<keyword evidence="3" id="KW-1185">Reference proteome</keyword>
<feature type="compositionally biased region" description="Basic and acidic residues" evidence="1">
    <location>
        <begin position="88"/>
        <end position="97"/>
    </location>
</feature>
<feature type="non-terminal residue" evidence="2">
    <location>
        <position position="1"/>
    </location>
</feature>
<comment type="caution">
    <text evidence="2">The sequence shown here is derived from an EMBL/GenBank/DDBJ whole genome shotgun (WGS) entry which is preliminary data.</text>
</comment>
<feature type="non-terminal residue" evidence="2">
    <location>
        <position position="179"/>
    </location>
</feature>
<sequence length="179" mass="19825">LGFEMVCMEYLLDLTVAVFKHQKDVSFIEYKPNDPAKWKAKFFGTDPRSKLLLESVPLVRSGSSYRFFHPSLLDYLYSLVVFDRDGSGKGGHAKDLPGADDPSLDGSDLDNSGWSGRQSLLRTGTGTPLERGDESQRGHAPQGRNTVEGGQSVEQRQAHKQGQILEQSQELALGLEQEK</sequence>
<feature type="compositionally biased region" description="Polar residues" evidence="1">
    <location>
        <begin position="143"/>
        <end position="155"/>
    </location>
</feature>
<dbReference type="AlphaFoldDB" id="A0AAD4GZA3"/>
<accession>A0AAD4GZA3</accession>
<protein>
    <submittedName>
        <fullName evidence="2">Uncharacterized protein</fullName>
    </submittedName>
</protein>